<keyword evidence="2" id="KW-0808">Transferase</keyword>
<name>A0A0F9A7V7_9ZZZZ</name>
<comment type="caution">
    <text evidence="4">The sequence shown here is derived from an EMBL/GenBank/DDBJ whole genome shotgun (WGS) entry which is preliminary data.</text>
</comment>
<organism evidence="4">
    <name type="scientific">marine sediment metagenome</name>
    <dbReference type="NCBI Taxonomy" id="412755"/>
    <lineage>
        <taxon>unclassified sequences</taxon>
        <taxon>metagenomes</taxon>
        <taxon>ecological metagenomes</taxon>
    </lineage>
</organism>
<dbReference type="InterPro" id="IPR007757">
    <property type="entry name" value="MT-A70-like"/>
</dbReference>
<dbReference type="PANTHER" id="PTHR12829">
    <property type="entry name" value="N6-ADENOSINE-METHYLTRANSFERASE"/>
    <property type="match status" value="1"/>
</dbReference>
<evidence type="ECO:0000256" key="2">
    <source>
        <dbReference type="ARBA" id="ARBA00022679"/>
    </source>
</evidence>
<protein>
    <recommendedName>
        <fullName evidence="5">DNA methyltransferase</fullName>
    </recommendedName>
</protein>
<evidence type="ECO:0000313" key="4">
    <source>
        <dbReference type="EMBL" id="KKK94270.1"/>
    </source>
</evidence>
<dbReference type="SUPFAM" id="SSF53335">
    <property type="entry name" value="S-adenosyl-L-methionine-dependent methyltransferases"/>
    <property type="match status" value="1"/>
</dbReference>
<dbReference type="GO" id="GO:0032259">
    <property type="term" value="P:methylation"/>
    <property type="evidence" value="ECO:0007669"/>
    <property type="project" value="UniProtKB-KW"/>
</dbReference>
<reference evidence="4" key="1">
    <citation type="journal article" date="2015" name="Nature">
        <title>Complex archaea that bridge the gap between prokaryotes and eukaryotes.</title>
        <authorList>
            <person name="Spang A."/>
            <person name="Saw J.H."/>
            <person name="Jorgensen S.L."/>
            <person name="Zaremba-Niedzwiedzka K."/>
            <person name="Martijn J."/>
            <person name="Lind A.E."/>
            <person name="van Eijk R."/>
            <person name="Schleper C."/>
            <person name="Guy L."/>
            <person name="Ettema T.J."/>
        </authorList>
    </citation>
    <scope>NUCLEOTIDE SEQUENCE</scope>
</reference>
<dbReference type="Pfam" id="PF05063">
    <property type="entry name" value="MT-A70"/>
    <property type="match status" value="1"/>
</dbReference>
<keyword evidence="3" id="KW-0949">S-adenosyl-L-methionine</keyword>
<dbReference type="InterPro" id="IPR029063">
    <property type="entry name" value="SAM-dependent_MTases_sf"/>
</dbReference>
<dbReference type="AlphaFoldDB" id="A0A0F9A7V7"/>
<accession>A0A0F9A7V7</accession>
<evidence type="ECO:0000256" key="1">
    <source>
        <dbReference type="ARBA" id="ARBA00022603"/>
    </source>
</evidence>
<sequence>MSLVNSQPSRKYSIILADPPWEYNDKYDGNDNKKYNVINPVYPVMTQRDICNLGISLRSYMADDCILFLWAVFPQLQEALNVIKSWGFKYKTLGFNWVKTRNGGQYYFGIGHYTKSSSEICLIGMRGKLSNIKVSDKVHNLIVAPLRQHSQKPDEIRDKIVEFCGDKPRIELFARQKVEGWDCWGNEVESDIEL</sequence>
<keyword evidence="1" id="KW-0489">Methyltransferase</keyword>
<evidence type="ECO:0000256" key="3">
    <source>
        <dbReference type="ARBA" id="ARBA00022691"/>
    </source>
</evidence>
<evidence type="ECO:0008006" key="5">
    <source>
        <dbReference type="Google" id="ProtNLM"/>
    </source>
</evidence>
<proteinExistence type="predicted"/>
<dbReference type="PANTHER" id="PTHR12829:SF7">
    <property type="entry name" value="N6-ADENOSINE-METHYLTRANSFERASE CATALYTIC SUBUNIT"/>
    <property type="match status" value="1"/>
</dbReference>
<dbReference type="PROSITE" id="PS51143">
    <property type="entry name" value="MT_A70"/>
    <property type="match status" value="1"/>
</dbReference>
<gene>
    <name evidence="4" type="ORF">LCGC14_2684550</name>
</gene>
<dbReference type="GO" id="GO:0001734">
    <property type="term" value="F:mRNA m(6)A methyltransferase activity"/>
    <property type="evidence" value="ECO:0007669"/>
    <property type="project" value="UniProtKB-ARBA"/>
</dbReference>
<dbReference type="EMBL" id="LAZR01047418">
    <property type="protein sequence ID" value="KKK94270.1"/>
    <property type="molecule type" value="Genomic_DNA"/>
</dbReference>